<organism evidence="4 5">
    <name type="scientific">Acrasis kona</name>
    <dbReference type="NCBI Taxonomy" id="1008807"/>
    <lineage>
        <taxon>Eukaryota</taxon>
        <taxon>Discoba</taxon>
        <taxon>Heterolobosea</taxon>
        <taxon>Tetramitia</taxon>
        <taxon>Eutetramitia</taxon>
        <taxon>Acrasidae</taxon>
        <taxon>Acrasis</taxon>
    </lineage>
</organism>
<dbReference type="Pfam" id="PF00651">
    <property type="entry name" value="BTB"/>
    <property type="match status" value="2"/>
</dbReference>
<dbReference type="Proteomes" id="UP001431209">
    <property type="component" value="Unassembled WGS sequence"/>
</dbReference>
<dbReference type="InterPro" id="IPR011333">
    <property type="entry name" value="SKP1/BTB/POZ_sf"/>
</dbReference>
<dbReference type="InterPro" id="IPR000408">
    <property type="entry name" value="Reg_chr_condens"/>
</dbReference>
<dbReference type="Pfam" id="PF13540">
    <property type="entry name" value="RCC1_2"/>
    <property type="match status" value="1"/>
</dbReference>
<accession>A0AAW2ZLF3</accession>
<protein>
    <recommendedName>
        <fullName evidence="3">BTB domain-containing protein</fullName>
    </recommendedName>
</protein>
<dbReference type="InterPro" id="IPR000210">
    <property type="entry name" value="BTB/POZ_dom"/>
</dbReference>
<dbReference type="Gene3D" id="2.130.10.30">
    <property type="entry name" value="Regulator of chromosome condensation 1/beta-lactamase-inhibitor protein II"/>
    <property type="match status" value="1"/>
</dbReference>
<evidence type="ECO:0000313" key="4">
    <source>
        <dbReference type="EMBL" id="KAL0489502.1"/>
    </source>
</evidence>
<proteinExistence type="predicted"/>
<dbReference type="EMBL" id="JAOPGA020001561">
    <property type="protein sequence ID" value="KAL0489502.1"/>
    <property type="molecule type" value="Genomic_DNA"/>
</dbReference>
<dbReference type="PANTHER" id="PTHR24413">
    <property type="entry name" value="SPECKLE-TYPE POZ PROTEIN"/>
    <property type="match status" value="1"/>
</dbReference>
<evidence type="ECO:0000256" key="2">
    <source>
        <dbReference type="SAM" id="MobiDB-lite"/>
    </source>
</evidence>
<evidence type="ECO:0000256" key="1">
    <source>
        <dbReference type="PROSITE-ProRule" id="PRU00235"/>
    </source>
</evidence>
<dbReference type="SUPFAM" id="SSF50985">
    <property type="entry name" value="RCC1/BLIP-II"/>
    <property type="match status" value="1"/>
</dbReference>
<dbReference type="CDD" id="cd18186">
    <property type="entry name" value="BTB_POZ_ZBTB_KLHL-like"/>
    <property type="match status" value="2"/>
</dbReference>
<dbReference type="PROSITE" id="PS50097">
    <property type="entry name" value="BTB"/>
    <property type="match status" value="1"/>
</dbReference>
<feature type="domain" description="BTB" evidence="3">
    <location>
        <begin position="524"/>
        <end position="588"/>
    </location>
</feature>
<feature type="compositionally biased region" description="Polar residues" evidence="2">
    <location>
        <begin position="702"/>
        <end position="714"/>
    </location>
</feature>
<dbReference type="SUPFAM" id="SSF54695">
    <property type="entry name" value="POZ domain"/>
    <property type="match status" value="2"/>
</dbReference>
<keyword evidence="5" id="KW-1185">Reference proteome</keyword>
<feature type="repeat" description="RCC1" evidence="1">
    <location>
        <begin position="264"/>
        <end position="315"/>
    </location>
</feature>
<gene>
    <name evidence="4" type="ORF">AKO1_010497</name>
</gene>
<evidence type="ECO:0000259" key="3">
    <source>
        <dbReference type="PROSITE" id="PS50097"/>
    </source>
</evidence>
<feature type="non-terminal residue" evidence="4">
    <location>
        <position position="1"/>
    </location>
</feature>
<dbReference type="AlphaFoldDB" id="A0AAW2ZLF3"/>
<comment type="caution">
    <text evidence="4">The sequence shown here is derived from an EMBL/GenBank/DDBJ whole genome shotgun (WGS) entry which is preliminary data.</text>
</comment>
<dbReference type="Gene3D" id="3.30.710.10">
    <property type="entry name" value="Potassium Channel Kv1.1, Chain A"/>
    <property type="match status" value="2"/>
</dbReference>
<name>A0AAW2ZLF3_9EUKA</name>
<dbReference type="InterPro" id="IPR009091">
    <property type="entry name" value="RCC1/BLIP-II"/>
</dbReference>
<evidence type="ECO:0000313" key="5">
    <source>
        <dbReference type="Proteomes" id="UP001431209"/>
    </source>
</evidence>
<dbReference type="PROSITE" id="PS50012">
    <property type="entry name" value="RCC1_3"/>
    <property type="match status" value="1"/>
</dbReference>
<reference evidence="4 5" key="1">
    <citation type="submission" date="2024-03" db="EMBL/GenBank/DDBJ databases">
        <title>The Acrasis kona genome and developmental transcriptomes reveal deep origins of eukaryotic multicellular pathways.</title>
        <authorList>
            <person name="Sheikh S."/>
            <person name="Fu C.-J."/>
            <person name="Brown M.W."/>
            <person name="Baldauf S.L."/>
        </authorList>
    </citation>
    <scope>NUCLEOTIDE SEQUENCE [LARGE SCALE GENOMIC DNA]</scope>
    <source>
        <strain evidence="4 5">ATCC MYA-3509</strain>
    </source>
</reference>
<feature type="region of interest" description="Disordered" evidence="2">
    <location>
        <begin position="702"/>
        <end position="748"/>
    </location>
</feature>
<dbReference type="SMART" id="SM00225">
    <property type="entry name" value="BTB"/>
    <property type="match status" value="1"/>
</dbReference>
<sequence>GIVVEQIAVTRSFIFALSGDGIIYFSQHSEPDAVVEIELDYRATQIEPYYEGVFLLCEFGKVYIAQMNKNNKYPLYQILVIENEDNVEKIVSSRSHYCGLITQKGFKVKSYNNAHPSRTRESFGRQFDFTPQENIVDATMRDDKTFVLLLADGMLVNKGYNHCGELCGEINFSCLHPFQQRKSDPYYLTSENIKTIHLHQLNFIFCTETGDTYTLGRDFLGYYSGEVIFDNVKPYPVTGIRDVKQFVSSGDRQNFHSVALTESGDVYVWGDNRYSQNGSNEQTHSFYPTLVRALYGKKATNIGAMENVIAALIAPQNNEIKHLFNNESLSDVCIRLEDCEQIIFCHKIILFARCPILLCLIENNMLNQYLCNFLTNSKHSFTGVDLYNGLLVMVYYLYSDELLSVKTAIFRNVDAGGICILRVFEMSLLIARFIHSLHYLLRERFDQDDNTDVIKEISKMLKNEPKYSRHVNETYTYTFTDFNTSLCKFISMCHSKLVDSHSTVLVDSTLKSDMAAIYNKKLYSDVIVQCACKQGEVRSVHCHKAILCGVCPFFKSMYSVDVDQNNKEVVFLEEFYFEIIDCLLRYMYYTDDSLIIPENMVEVLICADYFEVKSLKTILESKISDVLEIDSALDLFQSVINIHSTQYLRSKAVSFILQNFQEIYASDRYKSMDDDFKSEMEGRARRANIRFGEVNHTVVHNSGDITNNKTSGEMDSSFDDSSDFETQIQSAPTPTPISRDKKRKCLVQ</sequence>